<evidence type="ECO:0000259" key="12">
    <source>
        <dbReference type="PROSITE" id="PS50893"/>
    </source>
</evidence>
<keyword evidence="3" id="KW-1003">Cell membrane</keyword>
<dbReference type="Gene3D" id="1.20.1560.10">
    <property type="entry name" value="ABC transporter type 1, transmembrane domain"/>
    <property type="match status" value="1"/>
</dbReference>
<dbReference type="PANTHER" id="PTHR43394:SF1">
    <property type="entry name" value="ATP-BINDING CASSETTE SUB-FAMILY B MEMBER 10, MITOCHONDRIAL"/>
    <property type="match status" value="1"/>
</dbReference>
<dbReference type="GO" id="GO:0005886">
    <property type="term" value="C:plasma membrane"/>
    <property type="evidence" value="ECO:0007669"/>
    <property type="project" value="UniProtKB-SubCell"/>
</dbReference>
<dbReference type="GO" id="GO:0016887">
    <property type="term" value="F:ATP hydrolysis activity"/>
    <property type="evidence" value="ECO:0007669"/>
    <property type="project" value="InterPro"/>
</dbReference>
<accession>A0A0N9HVQ4</accession>
<evidence type="ECO:0000256" key="1">
    <source>
        <dbReference type="ARBA" id="ARBA00004651"/>
    </source>
</evidence>
<dbReference type="Gene3D" id="3.40.50.300">
    <property type="entry name" value="P-loop containing nucleotide triphosphate hydrolases"/>
    <property type="match status" value="1"/>
</dbReference>
<dbReference type="InterPro" id="IPR011527">
    <property type="entry name" value="ABC1_TM_dom"/>
</dbReference>
<dbReference type="EMBL" id="CP012752">
    <property type="protein sequence ID" value="ALG06226.1"/>
    <property type="molecule type" value="Genomic_DNA"/>
</dbReference>
<dbReference type="Proteomes" id="UP000063699">
    <property type="component" value="Chromosome"/>
</dbReference>
<dbReference type="InterPro" id="IPR003593">
    <property type="entry name" value="AAA+_ATPase"/>
</dbReference>
<evidence type="ECO:0000256" key="3">
    <source>
        <dbReference type="ARBA" id="ARBA00022475"/>
    </source>
</evidence>
<dbReference type="PROSITE" id="PS50929">
    <property type="entry name" value="ABC_TM1F"/>
    <property type="match status" value="1"/>
</dbReference>
<dbReference type="Pfam" id="PF00005">
    <property type="entry name" value="ABC_tran"/>
    <property type="match status" value="1"/>
</dbReference>
<evidence type="ECO:0000256" key="5">
    <source>
        <dbReference type="ARBA" id="ARBA00022741"/>
    </source>
</evidence>
<feature type="region of interest" description="Disordered" evidence="10">
    <location>
        <begin position="324"/>
        <end position="361"/>
    </location>
</feature>
<name>A0A0N9HVQ4_9PSEU</name>
<evidence type="ECO:0000256" key="4">
    <source>
        <dbReference type="ARBA" id="ARBA00022692"/>
    </source>
</evidence>
<dbReference type="PROSITE" id="PS00211">
    <property type="entry name" value="ABC_TRANSPORTER_1"/>
    <property type="match status" value="1"/>
</dbReference>
<feature type="transmembrane region" description="Helical" evidence="11">
    <location>
        <begin position="251"/>
        <end position="273"/>
    </location>
</feature>
<dbReference type="AlphaFoldDB" id="A0A0N9HVQ4"/>
<dbReference type="InterPro" id="IPR036640">
    <property type="entry name" value="ABC1_TM_sf"/>
</dbReference>
<dbReference type="Pfam" id="PF00664">
    <property type="entry name" value="ABC_membrane"/>
    <property type="match status" value="1"/>
</dbReference>
<dbReference type="InterPro" id="IPR027417">
    <property type="entry name" value="P-loop_NTPase"/>
</dbReference>
<comment type="similarity">
    <text evidence="9">Belongs to the ABC transporter superfamily. Lipid exporter (TC 3.A.1.106) family.</text>
</comment>
<evidence type="ECO:0000313" key="15">
    <source>
        <dbReference type="Proteomes" id="UP000063699"/>
    </source>
</evidence>
<feature type="domain" description="ABC transmembrane type-1" evidence="13">
    <location>
        <begin position="33"/>
        <end position="311"/>
    </location>
</feature>
<keyword evidence="15" id="KW-1185">Reference proteome</keyword>
<proteinExistence type="inferred from homology"/>
<dbReference type="SUPFAM" id="SSF52540">
    <property type="entry name" value="P-loop containing nucleoside triphosphate hydrolases"/>
    <property type="match status" value="1"/>
</dbReference>
<feature type="domain" description="ABC transporter" evidence="12">
    <location>
        <begin position="363"/>
        <end position="582"/>
    </location>
</feature>
<evidence type="ECO:0000256" key="2">
    <source>
        <dbReference type="ARBA" id="ARBA00022448"/>
    </source>
</evidence>
<dbReference type="STRING" id="860235.AOZ06_04145"/>
<keyword evidence="5" id="KW-0547">Nucleotide-binding</keyword>
<dbReference type="SMART" id="SM00382">
    <property type="entry name" value="AAA"/>
    <property type="match status" value="1"/>
</dbReference>
<evidence type="ECO:0000313" key="14">
    <source>
        <dbReference type="EMBL" id="ALG06226.1"/>
    </source>
</evidence>
<feature type="transmembrane region" description="Helical" evidence="11">
    <location>
        <begin position="169"/>
        <end position="187"/>
    </location>
</feature>
<dbReference type="InterPro" id="IPR039421">
    <property type="entry name" value="Type_1_exporter"/>
</dbReference>
<feature type="transmembrane region" description="Helical" evidence="11">
    <location>
        <begin position="64"/>
        <end position="82"/>
    </location>
</feature>
<dbReference type="SUPFAM" id="SSF90123">
    <property type="entry name" value="ABC transporter transmembrane region"/>
    <property type="match status" value="1"/>
</dbReference>
<evidence type="ECO:0000256" key="6">
    <source>
        <dbReference type="ARBA" id="ARBA00022840"/>
    </source>
</evidence>
<comment type="subcellular location">
    <subcellularLocation>
        <location evidence="1">Cell membrane</location>
        <topology evidence="1">Multi-pass membrane protein</topology>
    </subcellularLocation>
</comment>
<dbReference type="PANTHER" id="PTHR43394">
    <property type="entry name" value="ATP-DEPENDENT PERMEASE MDL1, MITOCHONDRIAL"/>
    <property type="match status" value="1"/>
</dbReference>
<evidence type="ECO:0000259" key="13">
    <source>
        <dbReference type="PROSITE" id="PS50929"/>
    </source>
</evidence>
<feature type="transmembrane region" description="Helical" evidence="11">
    <location>
        <begin position="285"/>
        <end position="309"/>
    </location>
</feature>
<keyword evidence="4 11" id="KW-0812">Transmembrane</keyword>
<evidence type="ECO:0000256" key="8">
    <source>
        <dbReference type="ARBA" id="ARBA00023136"/>
    </source>
</evidence>
<dbReference type="InterPro" id="IPR003439">
    <property type="entry name" value="ABC_transporter-like_ATP-bd"/>
</dbReference>
<dbReference type="CDD" id="cd18551">
    <property type="entry name" value="ABC_6TM_LmrA_like"/>
    <property type="match status" value="1"/>
</dbReference>
<dbReference type="KEGG" id="kphy:AOZ06_04145"/>
<evidence type="ECO:0000256" key="9">
    <source>
        <dbReference type="ARBA" id="ARBA00061644"/>
    </source>
</evidence>
<sequence length="582" mass="63115">MPVSPPDHEQPHTRVGLRHLIAATRGHRTSITVAVLLTMLGAGLGLIQPLMVMLTIDTVTHGNTIGWLLALLAVMFVAEAVVDTVGRYWLQRAGESVVLGLRLRLIDRLLRLPMRLYDRHRIGDLLSRTTTDTTMLRDAIAYDVVDMCSGVFIVAGGLAAMAWLDLHLFTIVAALVSAVGTTTLFALRGIRNATQGAQGNLGTMSAELERALTAIRTVRAMRAEDREHTRIADRARATYQDNLRAARLESIAGPAVTLAAHGSLIIVLILGGLRVADGQLTLAELVAFLLYVSYVAMPMAGLFDLAATLQRGLVALQRVHDMTNLPQEPSKARPCPTHTRKAATTSVAPNTPTTDPSPPPPALELRDVWFGYHPNRPVLRGVSFTIPQHGHMALVGRSGAGKSTILALIERFYDPDQGTILLNGQNLHTDLTIAQARQRIGLVEQTTPILHGTLRDNITYATPHATDDEIHHTLALTNLTDMVNRLPDGLETPVGDHGTLLSGGERQRLAIARALLPRPTLLLLDEPTSHLDPANETAFSHAIQHITNHSALLVIAHRDSTIHLADTVITLEHGHTTTLASR</sequence>
<gene>
    <name evidence="14" type="ORF">AOZ06_04145</name>
</gene>
<evidence type="ECO:0000256" key="11">
    <source>
        <dbReference type="SAM" id="Phobius"/>
    </source>
</evidence>
<protein>
    <submittedName>
        <fullName evidence="14">ABC transporter</fullName>
    </submittedName>
</protein>
<keyword evidence="2" id="KW-0813">Transport</keyword>
<keyword evidence="8 11" id="KW-0472">Membrane</keyword>
<evidence type="ECO:0000256" key="10">
    <source>
        <dbReference type="SAM" id="MobiDB-lite"/>
    </source>
</evidence>
<keyword evidence="7 11" id="KW-1133">Transmembrane helix</keyword>
<dbReference type="PROSITE" id="PS50893">
    <property type="entry name" value="ABC_TRANSPORTER_2"/>
    <property type="match status" value="1"/>
</dbReference>
<dbReference type="GO" id="GO:0005524">
    <property type="term" value="F:ATP binding"/>
    <property type="evidence" value="ECO:0007669"/>
    <property type="project" value="UniProtKB-KW"/>
</dbReference>
<dbReference type="FunFam" id="3.40.50.300:FF:000299">
    <property type="entry name" value="ABC transporter ATP-binding protein/permease"/>
    <property type="match status" value="1"/>
</dbReference>
<dbReference type="InterPro" id="IPR017871">
    <property type="entry name" value="ABC_transporter-like_CS"/>
</dbReference>
<organism evidence="14 15">
    <name type="scientific">Kibdelosporangium phytohabitans</name>
    <dbReference type="NCBI Taxonomy" id="860235"/>
    <lineage>
        <taxon>Bacteria</taxon>
        <taxon>Bacillati</taxon>
        <taxon>Actinomycetota</taxon>
        <taxon>Actinomycetes</taxon>
        <taxon>Pseudonocardiales</taxon>
        <taxon>Pseudonocardiaceae</taxon>
        <taxon>Kibdelosporangium</taxon>
    </lineage>
</organism>
<feature type="transmembrane region" description="Helical" evidence="11">
    <location>
        <begin position="144"/>
        <end position="163"/>
    </location>
</feature>
<keyword evidence="6" id="KW-0067">ATP-binding</keyword>
<dbReference type="RefSeq" id="WP_054288202.1">
    <property type="nucleotide sequence ID" value="NZ_CP012752.1"/>
</dbReference>
<evidence type="ECO:0000256" key="7">
    <source>
        <dbReference type="ARBA" id="ARBA00022989"/>
    </source>
</evidence>
<reference evidence="14 15" key="1">
    <citation type="submission" date="2015-07" db="EMBL/GenBank/DDBJ databases">
        <title>Genome sequencing of Kibdelosporangium phytohabitans.</title>
        <authorList>
            <person name="Qin S."/>
            <person name="Xing K."/>
        </authorList>
    </citation>
    <scope>NUCLEOTIDE SEQUENCE [LARGE SCALE GENOMIC DNA]</scope>
    <source>
        <strain evidence="14 15">KLBMP1111</strain>
    </source>
</reference>
<dbReference type="GO" id="GO:0015421">
    <property type="term" value="F:ABC-type oligopeptide transporter activity"/>
    <property type="evidence" value="ECO:0007669"/>
    <property type="project" value="TreeGrafter"/>
</dbReference>
<feature type="transmembrane region" description="Helical" evidence="11">
    <location>
        <begin position="31"/>
        <end position="52"/>
    </location>
</feature>